<dbReference type="GO" id="GO:0060237">
    <property type="term" value="P:regulation of fungal-type cell wall organization"/>
    <property type="evidence" value="ECO:0007669"/>
    <property type="project" value="TreeGrafter"/>
</dbReference>
<dbReference type="AlphaFoldDB" id="A0A1X2IED0"/>
<dbReference type="PANTHER" id="PTHR15228">
    <property type="entry name" value="SPERMATHECAL PHYSIOLOGY VARIANT"/>
    <property type="match status" value="1"/>
</dbReference>
<reference evidence="3 4" key="1">
    <citation type="submission" date="2016-07" db="EMBL/GenBank/DDBJ databases">
        <title>Pervasive Adenine N6-methylation of Active Genes in Fungi.</title>
        <authorList>
            <consortium name="DOE Joint Genome Institute"/>
            <person name="Mondo S.J."/>
            <person name="Dannebaum R.O."/>
            <person name="Kuo R.C."/>
            <person name="Labutti K."/>
            <person name="Haridas S."/>
            <person name="Kuo A."/>
            <person name="Salamov A."/>
            <person name="Ahrendt S.R."/>
            <person name="Lipzen A."/>
            <person name="Sullivan W."/>
            <person name="Andreopoulos W.B."/>
            <person name="Clum A."/>
            <person name="Lindquist E."/>
            <person name="Daum C."/>
            <person name="Ramamoorthy G.K."/>
            <person name="Gryganskyi A."/>
            <person name="Culley D."/>
            <person name="Magnuson J.K."/>
            <person name="James T.Y."/>
            <person name="O'Malley M.A."/>
            <person name="Stajich J.E."/>
            <person name="Spatafora J.W."/>
            <person name="Visel A."/>
            <person name="Grigoriev I.V."/>
        </authorList>
    </citation>
    <scope>NUCLEOTIDE SEQUENCE [LARGE SCALE GENOMIC DNA]</scope>
    <source>
        <strain evidence="3 4">NRRL 1336</strain>
    </source>
</reference>
<protein>
    <submittedName>
        <fullName evidence="3">Rho GTPase activation protein</fullName>
    </submittedName>
</protein>
<proteinExistence type="predicted"/>
<dbReference type="Pfam" id="PF00620">
    <property type="entry name" value="RhoGAP"/>
    <property type="match status" value="1"/>
</dbReference>
<evidence type="ECO:0000256" key="1">
    <source>
        <dbReference type="ARBA" id="ARBA00022468"/>
    </source>
</evidence>
<dbReference type="PROSITE" id="PS50238">
    <property type="entry name" value="RHOGAP"/>
    <property type="match status" value="1"/>
</dbReference>
<dbReference type="Gene3D" id="1.10.555.10">
    <property type="entry name" value="Rho GTPase activation protein"/>
    <property type="match status" value="1"/>
</dbReference>
<dbReference type="GO" id="GO:0007165">
    <property type="term" value="P:signal transduction"/>
    <property type="evidence" value="ECO:0007669"/>
    <property type="project" value="InterPro"/>
</dbReference>
<gene>
    <name evidence="3" type="ORF">BCR42DRAFT_288007</name>
</gene>
<dbReference type="PANTHER" id="PTHR15228:SF25">
    <property type="entry name" value="F-BAR DOMAIN-CONTAINING PROTEIN"/>
    <property type="match status" value="1"/>
</dbReference>
<dbReference type="STRING" id="90262.A0A1X2IED0"/>
<dbReference type="InterPro" id="IPR000198">
    <property type="entry name" value="RhoGAP_dom"/>
</dbReference>
<dbReference type="SUPFAM" id="SSF48350">
    <property type="entry name" value="GTPase activation domain, GAP"/>
    <property type="match status" value="1"/>
</dbReference>
<dbReference type="SMART" id="SM00324">
    <property type="entry name" value="RhoGAP"/>
    <property type="match status" value="1"/>
</dbReference>
<evidence type="ECO:0000313" key="3">
    <source>
        <dbReference type="EMBL" id="ORZ14711.1"/>
    </source>
</evidence>
<dbReference type="Proteomes" id="UP000193560">
    <property type="component" value="Unassembled WGS sequence"/>
</dbReference>
<feature type="non-terminal residue" evidence="3">
    <location>
        <position position="215"/>
    </location>
</feature>
<keyword evidence="4" id="KW-1185">Reference proteome</keyword>
<keyword evidence="1" id="KW-0343">GTPase activation</keyword>
<dbReference type="EMBL" id="MCGE01000014">
    <property type="protein sequence ID" value="ORZ14711.1"/>
    <property type="molecule type" value="Genomic_DNA"/>
</dbReference>
<dbReference type="InterPro" id="IPR008936">
    <property type="entry name" value="Rho_GTPase_activation_prot"/>
</dbReference>
<evidence type="ECO:0000259" key="2">
    <source>
        <dbReference type="PROSITE" id="PS50238"/>
    </source>
</evidence>
<dbReference type="GO" id="GO:0005096">
    <property type="term" value="F:GTPase activator activity"/>
    <property type="evidence" value="ECO:0007669"/>
    <property type="project" value="UniProtKB-KW"/>
</dbReference>
<sequence>VFGVPLVVSISYARGTIGYQDADQVNHQRAAAIPLVVSKCGSYLKRNGLETEGIFRLSGSTKRVNTLQQIFDSAQDSYGLHHTWKNYTVHDAGSILRRYFLRLPDPVIPVAFYQRFRDVMNDSMYDKTSQRIDAFQTLICQLPTAHQHLLFYVLDMLRFFATNASVTRMDAANLAAVFSPGLLSHPQHNSPVQYMISQRVIEFLIEYQYLFTMDL</sequence>
<feature type="non-terminal residue" evidence="3">
    <location>
        <position position="1"/>
    </location>
</feature>
<name>A0A1X2IED0_9FUNG</name>
<dbReference type="OrthoDB" id="3196451at2759"/>
<evidence type="ECO:0000313" key="4">
    <source>
        <dbReference type="Proteomes" id="UP000193560"/>
    </source>
</evidence>
<dbReference type="InterPro" id="IPR051025">
    <property type="entry name" value="RhoGAP"/>
</dbReference>
<organism evidence="3 4">
    <name type="scientific">Absidia repens</name>
    <dbReference type="NCBI Taxonomy" id="90262"/>
    <lineage>
        <taxon>Eukaryota</taxon>
        <taxon>Fungi</taxon>
        <taxon>Fungi incertae sedis</taxon>
        <taxon>Mucoromycota</taxon>
        <taxon>Mucoromycotina</taxon>
        <taxon>Mucoromycetes</taxon>
        <taxon>Mucorales</taxon>
        <taxon>Cunninghamellaceae</taxon>
        <taxon>Absidia</taxon>
    </lineage>
</organism>
<comment type="caution">
    <text evidence="3">The sequence shown here is derived from an EMBL/GenBank/DDBJ whole genome shotgun (WGS) entry which is preliminary data.</text>
</comment>
<dbReference type="GO" id="GO:0005938">
    <property type="term" value="C:cell cortex"/>
    <property type="evidence" value="ECO:0007669"/>
    <property type="project" value="TreeGrafter"/>
</dbReference>
<feature type="domain" description="Rho-GAP" evidence="2">
    <location>
        <begin position="20"/>
        <end position="212"/>
    </location>
</feature>
<accession>A0A1X2IED0</accession>